<dbReference type="PANTHER" id="PTHR21443">
    <property type="entry name" value="CONSERVED OLIGOMERIC GOLGI COMPLEX COMPONENT 7"/>
    <property type="match status" value="1"/>
</dbReference>
<comment type="subcellular location">
    <subcellularLocation>
        <location evidence="1">Golgi apparatus membrane</location>
        <topology evidence="1">Peripheral membrane protein</topology>
    </subcellularLocation>
</comment>
<gene>
    <name evidence="9" type="ORF">VSP0166_LOCUS13931</name>
</gene>
<sequence>MERVSSDSKKVQGQIEQFYVSLAKIQKESSQSISLLSGIDKVKDRMEECLSSLKSADALLQSNKKLEDLRSSDDVKEIAKQIKATKENLAILGDLPQFNSTQQKLEQLQNRLEGMARPLLSTSLEQRNGEDIRMLIDLFNQMQREVELQEYVFEFYVARVADLWKNLTNTIQESVTPFTAALSTFYGELENLLDKEIRWANKLLPAHFSFTSRFVNKAMAKVEGSYKSFIEQQTDAGENCSENLIKIWQVALHFANQTLEILDSLDGDQRLSVVQAIFSPFLPFQSNFSKIISKRMNYELQHSILIKPQEFSQTIIWLEERIPRLFHLCEEATSECLAFTGGCDIESFIKSLSDSFVTFLNNWLEVLQSLRVQSNVDLQDPVADIKAASSYETFSHDWTFVQGALQILRCSNLFSSKFNAFEGFLRNKFTAQGHVLLKPATKPSADLLYYQARVQKQKNQFSSFIEHLTDVAYKLLPTPHRMFVTFDTRVQSFVFDTMFLFIREKLESVPKLSNWGASSQVSPAGIEMPVFSLSPLPYVTQIGEHLFALPQQLAPFASGEGSVGDEEEDIDTGFVSQWLQHISSNTMSLYLQKICQIPKLSPTGAKQLLTDIEYLCEVLSPFGIQVEPSLQICVDFLRTPAEEYTEFLQTITDQASVKIGVAVGKMRTSVSLPSNLKESQ</sequence>
<evidence type="ECO:0000313" key="9">
    <source>
        <dbReference type="EMBL" id="CAE2232569.1"/>
    </source>
</evidence>
<dbReference type="EMBL" id="HBKP01019680">
    <property type="protein sequence ID" value="CAE2232569.1"/>
    <property type="molecule type" value="Transcribed_RNA"/>
</dbReference>
<evidence type="ECO:0000256" key="3">
    <source>
        <dbReference type="ARBA" id="ARBA00020984"/>
    </source>
</evidence>
<evidence type="ECO:0000256" key="6">
    <source>
        <dbReference type="ARBA" id="ARBA00023034"/>
    </source>
</evidence>
<dbReference type="GO" id="GO:0000139">
    <property type="term" value="C:Golgi membrane"/>
    <property type="evidence" value="ECO:0007669"/>
    <property type="project" value="UniProtKB-SubCell"/>
</dbReference>
<evidence type="ECO:0000256" key="2">
    <source>
        <dbReference type="ARBA" id="ARBA00005831"/>
    </source>
</evidence>
<reference evidence="9" key="1">
    <citation type="submission" date="2021-01" db="EMBL/GenBank/DDBJ databases">
        <authorList>
            <person name="Corre E."/>
            <person name="Pelletier E."/>
            <person name="Niang G."/>
            <person name="Scheremetjew M."/>
            <person name="Finn R."/>
            <person name="Kale V."/>
            <person name="Holt S."/>
            <person name="Cochrane G."/>
            <person name="Meng A."/>
            <person name="Brown T."/>
            <person name="Cohen L."/>
        </authorList>
    </citation>
    <scope>NUCLEOTIDE SEQUENCE</scope>
    <source>
        <strain evidence="9">DIVA3 518/3/11/1/6</strain>
    </source>
</reference>
<proteinExistence type="inferred from homology"/>
<dbReference type="GO" id="GO:0006890">
    <property type="term" value="P:retrograde vesicle-mediated transport, Golgi to endoplasmic reticulum"/>
    <property type="evidence" value="ECO:0007669"/>
    <property type="project" value="TreeGrafter"/>
</dbReference>
<protein>
    <recommendedName>
        <fullName evidence="3">Conserved oligomeric Golgi complex subunit 7</fullName>
    </recommendedName>
    <alternativeName>
        <fullName evidence="8">Component of oligomeric Golgi complex 7</fullName>
    </alternativeName>
</protein>
<dbReference type="AlphaFoldDB" id="A0A7S4IKY9"/>
<keyword evidence="5" id="KW-0653">Protein transport</keyword>
<keyword evidence="7" id="KW-0472">Membrane</keyword>
<dbReference type="GO" id="GO:0007030">
    <property type="term" value="P:Golgi organization"/>
    <property type="evidence" value="ECO:0007669"/>
    <property type="project" value="TreeGrafter"/>
</dbReference>
<evidence type="ECO:0000256" key="1">
    <source>
        <dbReference type="ARBA" id="ARBA00004395"/>
    </source>
</evidence>
<dbReference type="GO" id="GO:0017119">
    <property type="term" value="C:Golgi transport complex"/>
    <property type="evidence" value="ECO:0007669"/>
    <property type="project" value="InterPro"/>
</dbReference>
<dbReference type="GO" id="GO:0006886">
    <property type="term" value="P:intracellular protein transport"/>
    <property type="evidence" value="ECO:0007669"/>
    <property type="project" value="InterPro"/>
</dbReference>
<evidence type="ECO:0000256" key="7">
    <source>
        <dbReference type="ARBA" id="ARBA00023136"/>
    </source>
</evidence>
<evidence type="ECO:0000256" key="5">
    <source>
        <dbReference type="ARBA" id="ARBA00022927"/>
    </source>
</evidence>
<organism evidence="9">
    <name type="scientific">Vannella robusta</name>
    <dbReference type="NCBI Taxonomy" id="1487602"/>
    <lineage>
        <taxon>Eukaryota</taxon>
        <taxon>Amoebozoa</taxon>
        <taxon>Discosea</taxon>
        <taxon>Flabellinia</taxon>
        <taxon>Vannellidae</taxon>
        <taxon>Vannella</taxon>
    </lineage>
</organism>
<keyword evidence="6" id="KW-0333">Golgi apparatus</keyword>
<accession>A0A7S4IKY9</accession>
<comment type="similarity">
    <text evidence="2">Belongs to the COG7 family.</text>
</comment>
<evidence type="ECO:0000256" key="4">
    <source>
        <dbReference type="ARBA" id="ARBA00022448"/>
    </source>
</evidence>
<dbReference type="PANTHER" id="PTHR21443:SF0">
    <property type="entry name" value="CONSERVED OLIGOMERIC GOLGI COMPLEX SUBUNIT 7"/>
    <property type="match status" value="1"/>
</dbReference>
<dbReference type="Pfam" id="PF10191">
    <property type="entry name" value="COG7"/>
    <property type="match status" value="1"/>
</dbReference>
<dbReference type="InterPro" id="IPR019335">
    <property type="entry name" value="COG7"/>
</dbReference>
<keyword evidence="4" id="KW-0813">Transport</keyword>
<name>A0A7S4IKY9_9EUKA</name>
<evidence type="ECO:0000256" key="8">
    <source>
        <dbReference type="ARBA" id="ARBA00031345"/>
    </source>
</evidence>